<dbReference type="Proteomes" id="UP001596045">
    <property type="component" value="Unassembled WGS sequence"/>
</dbReference>
<feature type="compositionally biased region" description="Polar residues" evidence="1">
    <location>
        <begin position="132"/>
        <end position="144"/>
    </location>
</feature>
<feature type="region of interest" description="Disordered" evidence="1">
    <location>
        <begin position="1"/>
        <end position="35"/>
    </location>
</feature>
<feature type="region of interest" description="Disordered" evidence="1">
    <location>
        <begin position="155"/>
        <end position="185"/>
    </location>
</feature>
<keyword evidence="2" id="KW-1133">Transmembrane helix</keyword>
<feature type="region of interest" description="Disordered" evidence="1">
    <location>
        <begin position="128"/>
        <end position="147"/>
    </location>
</feature>
<organism evidence="3 4">
    <name type="scientific">Paraherbaspirillum soli</name>
    <dbReference type="NCBI Taxonomy" id="631222"/>
    <lineage>
        <taxon>Bacteria</taxon>
        <taxon>Pseudomonadati</taxon>
        <taxon>Pseudomonadota</taxon>
        <taxon>Betaproteobacteria</taxon>
        <taxon>Burkholderiales</taxon>
        <taxon>Oxalobacteraceae</taxon>
        <taxon>Paraherbaspirillum</taxon>
    </lineage>
</organism>
<keyword evidence="2" id="KW-0812">Transmembrane</keyword>
<protein>
    <recommendedName>
        <fullName evidence="5">Protein TonB</fullName>
    </recommendedName>
</protein>
<evidence type="ECO:0000256" key="2">
    <source>
        <dbReference type="SAM" id="Phobius"/>
    </source>
</evidence>
<dbReference type="RefSeq" id="WP_378997347.1">
    <property type="nucleotide sequence ID" value="NZ_JBHSMT010000013.1"/>
</dbReference>
<comment type="caution">
    <text evidence="3">The sequence shown here is derived from an EMBL/GenBank/DDBJ whole genome shotgun (WGS) entry which is preliminary data.</text>
</comment>
<feature type="region of interest" description="Disordered" evidence="1">
    <location>
        <begin position="85"/>
        <end position="121"/>
    </location>
</feature>
<gene>
    <name evidence="3" type="ORF">ACFPM8_09925</name>
</gene>
<name>A0ABW0M896_9BURK</name>
<feature type="transmembrane region" description="Helical" evidence="2">
    <location>
        <begin position="39"/>
        <end position="58"/>
    </location>
</feature>
<dbReference type="EMBL" id="JBHSMT010000013">
    <property type="protein sequence ID" value="MFC5474275.1"/>
    <property type="molecule type" value="Genomic_DNA"/>
</dbReference>
<evidence type="ECO:0000313" key="3">
    <source>
        <dbReference type="EMBL" id="MFC5474275.1"/>
    </source>
</evidence>
<evidence type="ECO:0000313" key="4">
    <source>
        <dbReference type="Proteomes" id="UP001596045"/>
    </source>
</evidence>
<reference evidence="4" key="1">
    <citation type="journal article" date="2019" name="Int. J. Syst. Evol. Microbiol.">
        <title>The Global Catalogue of Microorganisms (GCM) 10K type strain sequencing project: providing services to taxonomists for standard genome sequencing and annotation.</title>
        <authorList>
            <consortium name="The Broad Institute Genomics Platform"/>
            <consortium name="The Broad Institute Genome Sequencing Center for Infectious Disease"/>
            <person name="Wu L."/>
            <person name="Ma J."/>
        </authorList>
    </citation>
    <scope>NUCLEOTIDE SEQUENCE [LARGE SCALE GENOMIC DNA]</scope>
    <source>
        <strain evidence="4">JCM 17066</strain>
    </source>
</reference>
<evidence type="ECO:0000256" key="1">
    <source>
        <dbReference type="SAM" id="MobiDB-lite"/>
    </source>
</evidence>
<sequence length="311" mass="34059">MTPSTILQDKADTMTERSANPGIAQRTSDRHQPRRRTPAIVGALLTVAIHAIGIWYLLTQLPQDINLSPAGNQGQVTTITLTPQAASAPQQTKSAPPAKPKPQPRARSARSAPSKPSAIRKPVVAVAPETASAVQPDSAKNTPSLEEDFSAHVDAARRRRAAAEAQERSLQADETPAEEGQAPASNSIALANIAAQKRSMGMGPGETGGLFNLRHMGAHDAEFSFQGWSPDYSRRALQVIPVEQGSEDSIEMAVVNKMIEVIRKIKKRDFIFKSNRRDREFTLSARPEDTAELQRFLMREFFPDYAPQPRR</sequence>
<feature type="compositionally biased region" description="Basic and acidic residues" evidence="1">
    <location>
        <begin position="155"/>
        <end position="171"/>
    </location>
</feature>
<proteinExistence type="predicted"/>
<evidence type="ECO:0008006" key="5">
    <source>
        <dbReference type="Google" id="ProtNLM"/>
    </source>
</evidence>
<keyword evidence="2" id="KW-0472">Membrane</keyword>
<feature type="compositionally biased region" description="Low complexity" evidence="1">
    <location>
        <begin position="85"/>
        <end position="96"/>
    </location>
</feature>
<keyword evidence="4" id="KW-1185">Reference proteome</keyword>
<accession>A0ABW0M896</accession>